<gene>
    <name evidence="2" type="ORF">GCM10007100_28500</name>
</gene>
<dbReference type="Pfam" id="PF10023">
    <property type="entry name" value="Aminopep"/>
    <property type="match status" value="1"/>
</dbReference>
<sequence>MKLYPLSFLPSKDFLEKRLARLLLAACMTSALASCQALSFYTQAIRGQAEITFTKVPVFKVLQSPATTPELAAKLQLAQELVDFAESELALEASGSYRHYADLQRDHVTYIVYAAPEFSLEPKTWWYPIVGEQDYRGYFQKEDAKDLVAQLEEEGFDTYLGGVSAYSTLGFFNDPLLNTFIEYPEVDLAELIFHELTHQRYFEKKETSFNEALAEVVAREGTRRWLRKKGDRQALATYELRLKRRSAIRSEIESSIARLKKLYATPLPAEEMRRRKTAELQSLHDEVKKLYAGWQQKPSHFLSTPLNNARLVSFTTYEALVPELQQRLESHDRDLEAFFQDIEKNGSLLPPSP</sequence>
<dbReference type="Proteomes" id="UP000644507">
    <property type="component" value="Unassembled WGS sequence"/>
</dbReference>
<protein>
    <submittedName>
        <fullName evidence="2">Aminopeptidase</fullName>
    </submittedName>
</protein>
<reference evidence="2" key="2">
    <citation type="submission" date="2020-09" db="EMBL/GenBank/DDBJ databases">
        <authorList>
            <person name="Sun Q."/>
            <person name="Kim S."/>
        </authorList>
    </citation>
    <scope>NUCLEOTIDE SEQUENCE</scope>
    <source>
        <strain evidence="2">KCTC 12988</strain>
    </source>
</reference>
<dbReference type="GO" id="GO:0004177">
    <property type="term" value="F:aminopeptidase activity"/>
    <property type="evidence" value="ECO:0007669"/>
    <property type="project" value="UniProtKB-KW"/>
</dbReference>
<dbReference type="EMBL" id="BMXI01000012">
    <property type="protein sequence ID" value="GHC59593.1"/>
    <property type="molecule type" value="Genomic_DNA"/>
</dbReference>
<reference evidence="2" key="1">
    <citation type="journal article" date="2014" name="Int. J. Syst. Evol. Microbiol.">
        <title>Complete genome sequence of Corynebacterium casei LMG S-19264T (=DSM 44701T), isolated from a smear-ripened cheese.</title>
        <authorList>
            <consortium name="US DOE Joint Genome Institute (JGI-PGF)"/>
            <person name="Walter F."/>
            <person name="Albersmeier A."/>
            <person name="Kalinowski J."/>
            <person name="Ruckert C."/>
        </authorList>
    </citation>
    <scope>NUCLEOTIDE SEQUENCE</scope>
    <source>
        <strain evidence="2">KCTC 12988</strain>
    </source>
</reference>
<name>A0A918WKD4_9BACT</name>
<keyword evidence="2" id="KW-0378">Hydrolase</keyword>
<comment type="caution">
    <text evidence="2">The sequence shown here is derived from an EMBL/GenBank/DDBJ whole genome shotgun (WGS) entry which is preliminary data.</text>
</comment>
<keyword evidence="3" id="KW-1185">Reference proteome</keyword>
<keyword evidence="2" id="KW-0031">Aminopeptidase</keyword>
<dbReference type="AlphaFoldDB" id="A0A918WKD4"/>
<proteinExistence type="predicted"/>
<evidence type="ECO:0000256" key="1">
    <source>
        <dbReference type="SAM" id="SignalP"/>
    </source>
</evidence>
<keyword evidence="1" id="KW-0732">Signal</keyword>
<feature type="chain" id="PRO_5037471843" evidence="1">
    <location>
        <begin position="34"/>
        <end position="353"/>
    </location>
</feature>
<feature type="signal peptide" evidence="1">
    <location>
        <begin position="1"/>
        <end position="33"/>
    </location>
</feature>
<accession>A0A918WKD4</accession>
<evidence type="ECO:0000313" key="3">
    <source>
        <dbReference type="Proteomes" id="UP000644507"/>
    </source>
</evidence>
<dbReference type="PROSITE" id="PS51257">
    <property type="entry name" value="PROKAR_LIPOPROTEIN"/>
    <property type="match status" value="1"/>
</dbReference>
<organism evidence="2 3">
    <name type="scientific">Roseibacillus persicicus</name>
    <dbReference type="NCBI Taxonomy" id="454148"/>
    <lineage>
        <taxon>Bacteria</taxon>
        <taxon>Pseudomonadati</taxon>
        <taxon>Verrucomicrobiota</taxon>
        <taxon>Verrucomicrobiia</taxon>
        <taxon>Verrucomicrobiales</taxon>
        <taxon>Verrucomicrobiaceae</taxon>
        <taxon>Roseibacillus</taxon>
    </lineage>
</organism>
<dbReference type="InterPro" id="IPR014553">
    <property type="entry name" value="Aminopept"/>
</dbReference>
<dbReference type="RefSeq" id="WP_189571131.1">
    <property type="nucleotide sequence ID" value="NZ_BMXI01000012.1"/>
</dbReference>
<evidence type="ECO:0000313" key="2">
    <source>
        <dbReference type="EMBL" id="GHC59593.1"/>
    </source>
</evidence>
<dbReference type="PIRSF" id="PIRSF029285">
    <property type="entry name" value="Aminopept"/>
    <property type="match status" value="1"/>
</dbReference>
<keyword evidence="2" id="KW-0645">Protease</keyword>